<comment type="similarity">
    <text evidence="1">Belongs to the sigma-70 factor family. ECF subfamily.</text>
</comment>
<dbReference type="InterPro" id="IPR014284">
    <property type="entry name" value="RNA_pol_sigma-70_dom"/>
</dbReference>
<keyword evidence="4" id="KW-0804">Transcription</keyword>
<evidence type="ECO:0000256" key="2">
    <source>
        <dbReference type="ARBA" id="ARBA00023015"/>
    </source>
</evidence>
<keyword evidence="8" id="KW-1185">Reference proteome</keyword>
<dbReference type="PANTHER" id="PTHR43133">
    <property type="entry name" value="RNA POLYMERASE ECF-TYPE SIGMA FACTO"/>
    <property type="match status" value="1"/>
</dbReference>
<dbReference type="EMBL" id="JAAFGS010000001">
    <property type="protein sequence ID" value="NGZ74360.1"/>
    <property type="molecule type" value="Genomic_DNA"/>
</dbReference>
<evidence type="ECO:0000259" key="5">
    <source>
        <dbReference type="Pfam" id="PF04542"/>
    </source>
</evidence>
<feature type="domain" description="RNA polymerase sigma-70 region 2" evidence="5">
    <location>
        <begin position="3"/>
        <end position="64"/>
    </location>
</feature>
<dbReference type="Pfam" id="PF04542">
    <property type="entry name" value="Sigma70_r2"/>
    <property type="match status" value="1"/>
</dbReference>
<dbReference type="SUPFAM" id="SSF88946">
    <property type="entry name" value="Sigma2 domain of RNA polymerase sigma factors"/>
    <property type="match status" value="1"/>
</dbReference>
<dbReference type="InterPro" id="IPR036388">
    <property type="entry name" value="WH-like_DNA-bd_sf"/>
</dbReference>
<dbReference type="Gene3D" id="1.10.1740.10">
    <property type="match status" value="1"/>
</dbReference>
<protein>
    <submittedName>
        <fullName evidence="7">Sigma-70 family RNA polymerase sigma factor</fullName>
    </submittedName>
</protein>
<evidence type="ECO:0000313" key="7">
    <source>
        <dbReference type="EMBL" id="NGZ74360.1"/>
    </source>
</evidence>
<dbReference type="InterPro" id="IPR013249">
    <property type="entry name" value="RNA_pol_sigma70_r4_t2"/>
</dbReference>
<evidence type="ECO:0000259" key="6">
    <source>
        <dbReference type="Pfam" id="PF08281"/>
    </source>
</evidence>
<dbReference type="NCBIfam" id="TIGR02937">
    <property type="entry name" value="sigma70-ECF"/>
    <property type="match status" value="1"/>
</dbReference>
<dbReference type="SUPFAM" id="SSF88659">
    <property type="entry name" value="Sigma3 and sigma4 domains of RNA polymerase sigma factors"/>
    <property type="match status" value="1"/>
</dbReference>
<dbReference type="InterPro" id="IPR039425">
    <property type="entry name" value="RNA_pol_sigma-70-like"/>
</dbReference>
<dbReference type="Gene3D" id="1.10.10.10">
    <property type="entry name" value="Winged helix-like DNA-binding domain superfamily/Winged helix DNA-binding domain"/>
    <property type="match status" value="1"/>
</dbReference>
<dbReference type="PANTHER" id="PTHR43133:SF51">
    <property type="entry name" value="RNA POLYMERASE SIGMA FACTOR"/>
    <property type="match status" value="1"/>
</dbReference>
<gene>
    <name evidence="7" type="ORF">GYN08_03450</name>
</gene>
<dbReference type="CDD" id="cd06171">
    <property type="entry name" value="Sigma70_r4"/>
    <property type="match status" value="1"/>
</dbReference>
<keyword evidence="3" id="KW-0731">Sigma factor</keyword>
<evidence type="ECO:0000256" key="4">
    <source>
        <dbReference type="ARBA" id="ARBA00023163"/>
    </source>
</evidence>
<comment type="caution">
    <text evidence="7">The sequence shown here is derived from an EMBL/GenBank/DDBJ whole genome shotgun (WGS) entry which is preliminary data.</text>
</comment>
<accession>A0ABX0F1H5</accession>
<organism evidence="7 8">
    <name type="scientific">Saccharibacillus alkalitolerans</name>
    <dbReference type="NCBI Taxonomy" id="2705290"/>
    <lineage>
        <taxon>Bacteria</taxon>
        <taxon>Bacillati</taxon>
        <taxon>Bacillota</taxon>
        <taxon>Bacilli</taxon>
        <taxon>Bacillales</taxon>
        <taxon>Paenibacillaceae</taxon>
        <taxon>Saccharibacillus</taxon>
    </lineage>
</organism>
<dbReference type="Pfam" id="PF08281">
    <property type="entry name" value="Sigma70_r4_2"/>
    <property type="match status" value="1"/>
</dbReference>
<dbReference type="Proteomes" id="UP000800303">
    <property type="component" value="Unassembled WGS sequence"/>
</dbReference>
<sequence length="163" mass="19101">MDDYGDLLLRTACLLVKDKQAAEEAVQDTFVLAYAKIAQLQDPAKLKSWLVRIVINRCRMKQRTWSWRNIFPGGEAGELPVDANLRSAGAEESFMTEWRNGKLAEAVRRIDYRNRECMVLYYFQELTIREIAEQLDTPESTVKSRLMRGRNALKKIWEEEERR</sequence>
<reference evidence="7 8" key="1">
    <citation type="submission" date="2020-01" db="EMBL/GenBank/DDBJ databases">
        <title>Polyphasic characterisation and genomic insights into a novel alkali tolerant bacterium VR-M41.</title>
        <authorList>
            <person name="Vemuluri V.R."/>
        </authorList>
    </citation>
    <scope>NUCLEOTIDE SEQUENCE [LARGE SCALE GENOMIC DNA]</scope>
    <source>
        <strain evidence="7 8">VR-M41</strain>
    </source>
</reference>
<name>A0ABX0F1H5_9BACL</name>
<evidence type="ECO:0000256" key="1">
    <source>
        <dbReference type="ARBA" id="ARBA00010641"/>
    </source>
</evidence>
<proteinExistence type="inferred from homology"/>
<dbReference type="InterPro" id="IPR007627">
    <property type="entry name" value="RNA_pol_sigma70_r2"/>
</dbReference>
<feature type="domain" description="RNA polymerase sigma factor 70 region 4 type 2" evidence="6">
    <location>
        <begin position="102"/>
        <end position="153"/>
    </location>
</feature>
<dbReference type="InterPro" id="IPR013325">
    <property type="entry name" value="RNA_pol_sigma_r2"/>
</dbReference>
<dbReference type="InterPro" id="IPR013324">
    <property type="entry name" value="RNA_pol_sigma_r3/r4-like"/>
</dbReference>
<evidence type="ECO:0000313" key="8">
    <source>
        <dbReference type="Proteomes" id="UP000800303"/>
    </source>
</evidence>
<evidence type="ECO:0000256" key="3">
    <source>
        <dbReference type="ARBA" id="ARBA00023082"/>
    </source>
</evidence>
<keyword evidence="2" id="KW-0805">Transcription regulation</keyword>